<dbReference type="AlphaFoldDB" id="A0A3M5PL00"/>
<dbReference type="EMBL" id="RBTP01000007">
    <property type="protein sequence ID" value="RMT84985.1"/>
    <property type="molecule type" value="Genomic_DNA"/>
</dbReference>
<dbReference type="GO" id="GO:0006355">
    <property type="term" value="P:regulation of DNA-templated transcription"/>
    <property type="evidence" value="ECO:0007669"/>
    <property type="project" value="InterPro"/>
</dbReference>
<reference evidence="2 3" key="1">
    <citation type="submission" date="2018-08" db="EMBL/GenBank/DDBJ databases">
        <title>Recombination of ecologically and evolutionarily significant loci maintains genetic cohesion in the Pseudomonas syringae species complex.</title>
        <authorList>
            <person name="Dillon M."/>
            <person name="Thakur S."/>
            <person name="Almeida R.N.D."/>
            <person name="Weir B.S."/>
            <person name="Guttman D.S."/>
        </authorList>
    </citation>
    <scope>NUCLEOTIDE SEQUENCE [LARGE SCALE GENOMIC DNA]</scope>
    <source>
        <strain evidence="2 3">ICMP 19473</strain>
    </source>
</reference>
<dbReference type="InterPro" id="IPR016032">
    <property type="entry name" value="Sig_transdc_resp-reg_C-effctor"/>
</dbReference>
<dbReference type="SMART" id="SM00421">
    <property type="entry name" value="HTH_LUXR"/>
    <property type="match status" value="1"/>
</dbReference>
<dbReference type="SUPFAM" id="SSF46894">
    <property type="entry name" value="C-terminal effector domain of the bipartite response regulators"/>
    <property type="match status" value="1"/>
</dbReference>
<comment type="caution">
    <text evidence="2">The sequence shown here is derived from an EMBL/GenBank/DDBJ whole genome shotgun (WGS) entry which is preliminary data.</text>
</comment>
<organism evidence="2 3">
    <name type="scientific">Pseudomonas viridiflava</name>
    <name type="common">Phytomonas viridiflava</name>
    <dbReference type="NCBI Taxonomy" id="33069"/>
    <lineage>
        <taxon>Bacteria</taxon>
        <taxon>Pseudomonadati</taxon>
        <taxon>Pseudomonadota</taxon>
        <taxon>Gammaproteobacteria</taxon>
        <taxon>Pseudomonadales</taxon>
        <taxon>Pseudomonadaceae</taxon>
        <taxon>Pseudomonas</taxon>
    </lineage>
</organism>
<dbReference type="GO" id="GO:0003677">
    <property type="term" value="F:DNA binding"/>
    <property type="evidence" value="ECO:0007669"/>
    <property type="project" value="InterPro"/>
</dbReference>
<evidence type="ECO:0000313" key="3">
    <source>
        <dbReference type="Proteomes" id="UP000273854"/>
    </source>
</evidence>
<gene>
    <name evidence="2" type="ORF">ALP40_04465</name>
</gene>
<dbReference type="Pfam" id="PF00196">
    <property type="entry name" value="GerE"/>
    <property type="match status" value="1"/>
</dbReference>
<dbReference type="Gene3D" id="1.10.10.10">
    <property type="entry name" value="Winged helix-like DNA-binding domain superfamily/Winged helix DNA-binding domain"/>
    <property type="match status" value="1"/>
</dbReference>
<evidence type="ECO:0000259" key="1">
    <source>
        <dbReference type="SMART" id="SM00421"/>
    </source>
</evidence>
<proteinExistence type="predicted"/>
<dbReference type="InterPro" id="IPR000792">
    <property type="entry name" value="Tscrpt_reg_LuxR_C"/>
</dbReference>
<feature type="domain" description="HTH luxR-type" evidence="1">
    <location>
        <begin position="208"/>
        <end position="265"/>
    </location>
</feature>
<name>A0A3M5PL00_PSEVI</name>
<dbReference type="InterPro" id="IPR036388">
    <property type="entry name" value="WH-like_DNA-bd_sf"/>
</dbReference>
<evidence type="ECO:0000313" key="2">
    <source>
        <dbReference type="EMBL" id="RMT84985.1"/>
    </source>
</evidence>
<protein>
    <submittedName>
        <fullName evidence="2">Regulatory protein, LuxR</fullName>
    </submittedName>
</protein>
<sequence>MMNVQQLFPHLGKVITGTGSRQFARLLHDLISTSLHVDATHVTQHRTRLVDVASGASTPDRFDTGPCTTHDDGQYRPEPVLLSADQFANARIDKSISFGTPGCDLQKPLACSQDSAEASQVHLASHLNGYRCVISVYRSPASKAFSGQERAQLKDLSWMLLPIVEEHIATLTPIQKAIVSPALSAASGEDVAMESLRQRFLNRLKGSQLTLSLREVEVCVGLLAGLTVPQLAERLALKVSTVESYFKRAAVKMGISGRSPLLRWLHATDTRYTAPAPVLFQKAV</sequence>
<accession>A0A3M5PL00</accession>
<dbReference type="Proteomes" id="UP000273854">
    <property type="component" value="Unassembled WGS sequence"/>
</dbReference>